<dbReference type="EMBL" id="PTJA01000009">
    <property type="protein sequence ID" value="PPK79649.1"/>
    <property type="molecule type" value="Genomic_DNA"/>
</dbReference>
<dbReference type="AlphaFoldDB" id="A0A2S6HQ07"/>
<evidence type="ECO:0008006" key="4">
    <source>
        <dbReference type="Google" id="ProtNLM"/>
    </source>
</evidence>
<sequence length="141" mass="15583">MNINYFMPLLIVIICNVCYHLISKNISSTTNTYMGLIITYGVACFISALAFFITSKNDFIEEVTKVSISNILLGLVVVGIEGGYILMYRSGWEISKGSLISNLCIAIILLIIGVLVFKEGITIKKLMGVVLYLMGFLLINK</sequence>
<protein>
    <recommendedName>
        <fullName evidence="4">EamA-like transporter family protein</fullName>
    </recommendedName>
</protein>
<name>A0A2S6HQ07_9FIRM</name>
<keyword evidence="3" id="KW-1185">Reference proteome</keyword>
<dbReference type="OrthoDB" id="2294582at2"/>
<feature type="transmembrane region" description="Helical" evidence="1">
    <location>
        <begin position="66"/>
        <end position="87"/>
    </location>
</feature>
<feature type="transmembrane region" description="Helical" evidence="1">
    <location>
        <begin position="34"/>
        <end position="54"/>
    </location>
</feature>
<keyword evidence="1" id="KW-0472">Membrane</keyword>
<dbReference type="Proteomes" id="UP000237749">
    <property type="component" value="Unassembled WGS sequence"/>
</dbReference>
<feature type="transmembrane region" description="Helical" evidence="1">
    <location>
        <begin position="99"/>
        <end position="117"/>
    </location>
</feature>
<keyword evidence="1" id="KW-0812">Transmembrane</keyword>
<dbReference type="RefSeq" id="WP_104438066.1">
    <property type="nucleotide sequence ID" value="NZ_PTJA01000009.1"/>
</dbReference>
<keyword evidence="1" id="KW-1133">Transmembrane helix</keyword>
<reference evidence="2 3" key="1">
    <citation type="submission" date="2018-02" db="EMBL/GenBank/DDBJ databases">
        <title>Genomic Encyclopedia of Archaeal and Bacterial Type Strains, Phase II (KMG-II): from individual species to whole genera.</title>
        <authorList>
            <person name="Goeker M."/>
        </authorList>
    </citation>
    <scope>NUCLEOTIDE SEQUENCE [LARGE SCALE GENOMIC DNA]</scope>
    <source>
        <strain evidence="2 3">DSM 3808</strain>
    </source>
</reference>
<accession>A0A2S6HQ07</accession>
<evidence type="ECO:0000313" key="2">
    <source>
        <dbReference type="EMBL" id="PPK79649.1"/>
    </source>
</evidence>
<organism evidence="2 3">
    <name type="scientific">Lacrimispora xylanisolvens</name>
    <dbReference type="NCBI Taxonomy" id="384636"/>
    <lineage>
        <taxon>Bacteria</taxon>
        <taxon>Bacillati</taxon>
        <taxon>Bacillota</taxon>
        <taxon>Clostridia</taxon>
        <taxon>Lachnospirales</taxon>
        <taxon>Lachnospiraceae</taxon>
        <taxon>Lacrimispora</taxon>
    </lineage>
</organism>
<evidence type="ECO:0000313" key="3">
    <source>
        <dbReference type="Proteomes" id="UP000237749"/>
    </source>
</evidence>
<evidence type="ECO:0000256" key="1">
    <source>
        <dbReference type="SAM" id="Phobius"/>
    </source>
</evidence>
<gene>
    <name evidence="2" type="ORF">BXY41_109128</name>
</gene>
<feature type="transmembrane region" description="Helical" evidence="1">
    <location>
        <begin position="6"/>
        <end position="22"/>
    </location>
</feature>
<comment type="caution">
    <text evidence="2">The sequence shown here is derived from an EMBL/GenBank/DDBJ whole genome shotgun (WGS) entry which is preliminary data.</text>
</comment>
<proteinExistence type="predicted"/>